<dbReference type="SMART" id="SM00418">
    <property type="entry name" value="HTH_ARSR"/>
    <property type="match status" value="1"/>
</dbReference>
<keyword evidence="2" id="KW-0238">DNA-binding</keyword>
<dbReference type="PANTHER" id="PTHR33154">
    <property type="entry name" value="TRANSCRIPTIONAL REGULATOR, ARSR FAMILY"/>
    <property type="match status" value="1"/>
</dbReference>
<dbReference type="Proteomes" id="UP000252698">
    <property type="component" value="Chromosome"/>
</dbReference>
<dbReference type="Gene3D" id="1.10.10.10">
    <property type="entry name" value="Winged helix-like DNA-binding domain superfamily/Winged helix DNA-binding domain"/>
    <property type="match status" value="1"/>
</dbReference>
<dbReference type="Pfam" id="PF12840">
    <property type="entry name" value="HTH_20"/>
    <property type="match status" value="1"/>
</dbReference>
<keyword evidence="1" id="KW-0805">Transcription regulation</keyword>
<dbReference type="InterPro" id="IPR001845">
    <property type="entry name" value="HTH_ArsR_DNA-bd_dom"/>
</dbReference>
<evidence type="ECO:0000313" key="6">
    <source>
        <dbReference type="Proteomes" id="UP000252698"/>
    </source>
</evidence>
<organism evidence="5 6">
    <name type="scientific">Streptomyces atratus</name>
    <dbReference type="NCBI Taxonomy" id="1893"/>
    <lineage>
        <taxon>Bacteria</taxon>
        <taxon>Bacillati</taxon>
        <taxon>Actinomycetota</taxon>
        <taxon>Actinomycetes</taxon>
        <taxon>Kitasatosporales</taxon>
        <taxon>Streptomycetaceae</taxon>
        <taxon>Streptomyces</taxon>
    </lineage>
</organism>
<evidence type="ECO:0000256" key="3">
    <source>
        <dbReference type="ARBA" id="ARBA00023163"/>
    </source>
</evidence>
<dbReference type="PROSITE" id="PS50987">
    <property type="entry name" value="HTH_ARSR_2"/>
    <property type="match status" value="1"/>
</dbReference>
<dbReference type="SUPFAM" id="SSF46785">
    <property type="entry name" value="Winged helix' DNA-binding domain"/>
    <property type="match status" value="1"/>
</dbReference>
<dbReference type="InterPro" id="IPR036390">
    <property type="entry name" value="WH_DNA-bd_sf"/>
</dbReference>
<dbReference type="AlphaFoldDB" id="A0A2Z5J855"/>
<dbReference type="InterPro" id="IPR051081">
    <property type="entry name" value="HTH_MetalResp_TranReg"/>
</dbReference>
<name>A0A2Z5J855_STRAR</name>
<sequence>MGDRTKPGSGAIVTSASAPATSAAAVGGRSLAHPTRDEIRIETVLHALSDPMRLRVVRELAAADAELTCSRFDLPVSKSTTTHHFRVLRESGIVQQVYCGTAKMNGLRRDDLEALFPGLLDSILDAANRQVQRIGEDR</sequence>
<dbReference type="InterPro" id="IPR011991">
    <property type="entry name" value="ArsR-like_HTH"/>
</dbReference>
<dbReference type="KEGG" id="sata:C5746_05690"/>
<dbReference type="PRINTS" id="PR00778">
    <property type="entry name" value="HTHARSR"/>
</dbReference>
<dbReference type="EMBL" id="CP027306">
    <property type="protein sequence ID" value="AXE76507.1"/>
    <property type="molecule type" value="Genomic_DNA"/>
</dbReference>
<accession>A0A2Z5J855</accession>
<evidence type="ECO:0000256" key="1">
    <source>
        <dbReference type="ARBA" id="ARBA00023015"/>
    </source>
</evidence>
<dbReference type="InterPro" id="IPR036388">
    <property type="entry name" value="WH-like_DNA-bd_sf"/>
</dbReference>
<dbReference type="GO" id="GO:0003677">
    <property type="term" value="F:DNA binding"/>
    <property type="evidence" value="ECO:0007669"/>
    <property type="project" value="UniProtKB-KW"/>
</dbReference>
<evidence type="ECO:0000313" key="5">
    <source>
        <dbReference type="EMBL" id="AXE76507.1"/>
    </source>
</evidence>
<keyword evidence="3" id="KW-0804">Transcription</keyword>
<proteinExistence type="predicted"/>
<dbReference type="GO" id="GO:0003700">
    <property type="term" value="F:DNA-binding transcription factor activity"/>
    <property type="evidence" value="ECO:0007669"/>
    <property type="project" value="InterPro"/>
</dbReference>
<dbReference type="CDD" id="cd00090">
    <property type="entry name" value="HTH_ARSR"/>
    <property type="match status" value="1"/>
</dbReference>
<protein>
    <submittedName>
        <fullName evidence="5">Transcriptional regulator</fullName>
    </submittedName>
</protein>
<gene>
    <name evidence="5" type="ORF">C5746_05690</name>
</gene>
<dbReference type="PANTHER" id="PTHR33154:SF12">
    <property type="entry name" value="TRANSCRIPTIONAL REGULATORY PROTEIN"/>
    <property type="match status" value="1"/>
</dbReference>
<reference evidence="5 6" key="1">
    <citation type="journal article" date="2018" name="Front. Microbiol.">
        <title>Genome Sequencing of Streptomyces atratus SCSIOZH16 and Activation Production of Nocardamine via Metabolic Engineering.</title>
        <authorList>
            <person name="Li Y."/>
            <person name="Zhang C."/>
            <person name="Liu C."/>
            <person name="Ju J."/>
            <person name="Ma J."/>
        </authorList>
    </citation>
    <scope>NUCLEOTIDE SEQUENCE [LARGE SCALE GENOMIC DNA]</scope>
    <source>
        <strain evidence="5 6">SCSIO_ZH16</strain>
    </source>
</reference>
<evidence type="ECO:0000259" key="4">
    <source>
        <dbReference type="PROSITE" id="PS50987"/>
    </source>
</evidence>
<evidence type="ECO:0000256" key="2">
    <source>
        <dbReference type="ARBA" id="ARBA00023125"/>
    </source>
</evidence>
<feature type="domain" description="HTH arsR-type" evidence="4">
    <location>
        <begin position="33"/>
        <end position="127"/>
    </location>
</feature>